<feature type="coiled-coil region" evidence="2">
    <location>
        <begin position="511"/>
        <end position="857"/>
    </location>
</feature>
<protein>
    <recommendedName>
        <fullName evidence="4">C2 NT-type domain-containing protein</fullName>
    </recommendedName>
</protein>
<dbReference type="PROSITE" id="PS51840">
    <property type="entry name" value="C2_NT"/>
    <property type="match status" value="2"/>
</dbReference>
<sequence>MFGRKKTKMKFQVKLIEFGPIPAHLTSMPFGISWIRGKQLKGKSQQTQVINNYANFGEELFTFVGTVIQDRSGSVKHKGMTFFAEGFFSPTDMKRFGEFKVELADVFNAKQAQRLQIPIEKSTLLTGVTLKIDIVCFDPGSPLVFIPTAETIHHELDDEEESIKSTVTEATVGGLKSGVYGGLSSEEEKKLAQLAQNQPKQPPQTSTISLSSQLPANPEITPSPDPSLQLEIDRLKSEIADLEEESDKWRKSFDLGKIAQRKQTEEIEGLKEQLESTKNEFEKIQLKIALQTAELAKSTQRIVELEGELETSRNSRDDSLNEEKTRMSLDQARLDKERSKMEEMEKKLREEAERMREEKLAHDSEVDAKEKGIRERNDELDQLREEITIQRAQLEEEQAKLRKDEQLLQQRADETLARTREALEQRELSLAAKETELAGKESSIREELERTRTEFQTLQNRMRENEEQLTSTNNELAALKNLNQTQTSTLDEQKATIAHLNTSLSTNSSELAHSQNLVAELEQSLESSRRKLEKSELIREMLEQAAEISKSTDAEEHVQQTEAALMKLKTEFKQLQNQLEDEKKSTAKKERELDTLREKIGVVEAQAEQTELKHTSVSTELETLKIAHSSIQNTLSEVEAKNTELEQETNKLREEQKTLNDTLATVSAERQEAETQMKAMKDELLSANTSLNAVQAEKLALEEQLNATRQELDLSNKTLAEIRSEKDALTSQVSELEASVQSIELERATADQLQTQLNTLTNTLKQKEREFVEKERELAEKEKTRTKIEQSNAQLIEQLAVLSTLNERMVEKETEIKALREEVKSERKMKEDALANVDEVTQELSKVKSEHSKLSAQISVPSSTSPTPIAQPLPIRHLQPAPSFPPPSPSPQMGMHTSGPLPTMPGKSKKQQLGLFGRKHVKQKIQIRFIEFGPLPPTLASFQLFVEWRRGRKLRGSTAIGVNTTFCSFGGELLTFVGTMITDKNNHVKEKPMDFSIFAKLGDNEKKLVGKGSIDLGNVFLARKTVRCNVEMDDKRIVSDAVLKLDCVCVGPDKEDVFKAEEGVISRVLDDDEETVLDEAVDVDEKVEWMDAADLQRMAEASPDAEQNESDSRAHLNVTGDIGEMEGLTGSQLEEWTEQAERWRRIQKEYEESQETLLNKFGQQENEREKEREEAAEIKRKFDSLETEHSELLEQMEEKEQEAAELQAALDALKEAHLNTKELFNEVQTELETLKQERVSEIAIVPRLLSQKLLPVQALLLLSNLPRHYIRLDQPVKQSLQFSVKRRVSDGVSGILLFVEKARVSSSAVFNVTHIPCHSVLLLAIIDHLNRIHLTSLASDSSDQLPQPSTLTPDVLFTILAGRVFTAFHDRDKIAQLMYWSQTVFLLIRFFHAEMEQEDGARNDFIVAVVSQLQRMFEMIVHKMSMTLMKQTAHFVDESIVTSIDVSFLTVPQQSIQKGHVQESPTPQIRPRVISLPSLVAAYSSFIALLTQSFPNSKQSSFIVTTVILHTTQLFVSRLVAILTEPRPGLFSTRTSLQVNTFTGEFAHWIETTLPLLSPTDLRETSRALFSRLNEYAAMMNTPPEKIVDAEQRRSICPSFTITQIVNLYLAATDVNQTIVQKMVLACEKEGRSLRDDSKSRVAPQPPSSNNILEQSSITPSKVEQDEDDPRSEPFLEHLVEKMTSLSVDGPHNTLRTPELSDSILILQHLTPDNGTELFESFFSE</sequence>
<dbReference type="Gene3D" id="1.10.287.1490">
    <property type="match status" value="1"/>
</dbReference>
<feature type="domain" description="C2 NT-type" evidence="4">
    <location>
        <begin position="1"/>
        <end position="138"/>
    </location>
</feature>
<feature type="coiled-coil region" evidence="2">
    <location>
        <begin position="1133"/>
        <end position="1237"/>
    </location>
</feature>
<feature type="region of interest" description="Disordered" evidence="3">
    <location>
        <begin position="879"/>
        <end position="898"/>
    </location>
</feature>
<evidence type="ECO:0000313" key="6">
    <source>
        <dbReference type="Proteomes" id="UP001281761"/>
    </source>
</evidence>
<dbReference type="PANTHER" id="PTHR32083">
    <property type="entry name" value="CILIA AND FLAGELLA-ASSOCIATED PROTEIN 58-RELATED"/>
    <property type="match status" value="1"/>
</dbReference>
<feature type="region of interest" description="Disordered" evidence="3">
    <location>
        <begin position="195"/>
        <end position="227"/>
    </location>
</feature>
<feature type="region of interest" description="Disordered" evidence="3">
    <location>
        <begin position="305"/>
        <end position="344"/>
    </location>
</feature>
<feature type="compositionally biased region" description="Basic and acidic residues" evidence="3">
    <location>
        <begin position="310"/>
        <end position="344"/>
    </location>
</feature>
<comment type="caution">
    <text evidence="5">The sequence shown here is derived from an EMBL/GenBank/DDBJ whole genome shotgun (WGS) entry which is preliminary data.</text>
</comment>
<dbReference type="EMBL" id="JARBJD010000092">
    <property type="protein sequence ID" value="KAK2953419.1"/>
    <property type="molecule type" value="Genomic_DNA"/>
</dbReference>
<gene>
    <name evidence="5" type="ORF">BLNAU_11705</name>
</gene>
<feature type="compositionally biased region" description="Polar residues" evidence="3">
    <location>
        <begin position="1648"/>
        <end position="1662"/>
    </location>
</feature>
<evidence type="ECO:0000313" key="5">
    <source>
        <dbReference type="EMBL" id="KAK2953419.1"/>
    </source>
</evidence>
<reference evidence="5 6" key="1">
    <citation type="journal article" date="2022" name="bioRxiv">
        <title>Genomics of Preaxostyla Flagellates Illuminates Evolutionary Transitions and the Path Towards Mitochondrial Loss.</title>
        <authorList>
            <person name="Novak L.V.F."/>
            <person name="Treitli S.C."/>
            <person name="Pyrih J."/>
            <person name="Halakuc P."/>
            <person name="Pipaliya S.V."/>
            <person name="Vacek V."/>
            <person name="Brzon O."/>
            <person name="Soukal P."/>
            <person name="Eme L."/>
            <person name="Dacks J.B."/>
            <person name="Karnkowska A."/>
            <person name="Elias M."/>
            <person name="Hampl V."/>
        </authorList>
    </citation>
    <scope>NUCLEOTIDE SEQUENCE [LARGE SCALE GENOMIC DNA]</scope>
    <source>
        <strain evidence="5">NAU3</strain>
        <tissue evidence="5">Gut</tissue>
    </source>
</reference>
<dbReference type="InterPro" id="IPR019448">
    <property type="entry name" value="NT-C2"/>
</dbReference>
<dbReference type="PANTHER" id="PTHR32083:SF48">
    <property type="entry name" value="TRANS-GOLGI NETWORK-LOCALIZED SYP41-INTERACTING PROTEIN 1"/>
    <property type="match status" value="1"/>
</dbReference>
<organism evidence="5 6">
    <name type="scientific">Blattamonas nauphoetae</name>
    <dbReference type="NCBI Taxonomy" id="2049346"/>
    <lineage>
        <taxon>Eukaryota</taxon>
        <taxon>Metamonada</taxon>
        <taxon>Preaxostyla</taxon>
        <taxon>Oxymonadida</taxon>
        <taxon>Blattamonas</taxon>
    </lineage>
</organism>
<evidence type="ECO:0000256" key="2">
    <source>
        <dbReference type="SAM" id="Coils"/>
    </source>
</evidence>
<feature type="region of interest" description="Disordered" evidence="3">
    <location>
        <begin position="1634"/>
        <end position="1671"/>
    </location>
</feature>
<evidence type="ECO:0000256" key="3">
    <source>
        <dbReference type="SAM" id="MobiDB-lite"/>
    </source>
</evidence>
<proteinExistence type="predicted"/>
<feature type="domain" description="C2 NT-type" evidence="4">
    <location>
        <begin position="913"/>
        <end position="1051"/>
    </location>
</feature>
<keyword evidence="1 2" id="KW-0175">Coiled coil</keyword>
<name>A0ABQ9XNT4_9EUKA</name>
<dbReference type="Pfam" id="PF10358">
    <property type="entry name" value="NT-C2"/>
    <property type="match status" value="2"/>
</dbReference>
<feature type="coiled-coil region" evidence="2">
    <location>
        <begin position="441"/>
        <end position="482"/>
    </location>
</feature>
<feature type="compositionally biased region" description="Polar residues" evidence="3">
    <location>
        <begin position="195"/>
        <end position="215"/>
    </location>
</feature>
<evidence type="ECO:0000259" key="4">
    <source>
        <dbReference type="PROSITE" id="PS51840"/>
    </source>
</evidence>
<dbReference type="Proteomes" id="UP001281761">
    <property type="component" value="Unassembled WGS sequence"/>
</dbReference>
<evidence type="ECO:0000256" key="1">
    <source>
        <dbReference type="ARBA" id="ARBA00023054"/>
    </source>
</evidence>
<accession>A0ABQ9XNT4</accession>
<keyword evidence="6" id="KW-1185">Reference proteome</keyword>